<sequence>MLAVREIESLSASVGDFSILNENYEQYYRSVSYLNERIRNFPAISWVNKLISIADLDFEIDAPILYLSEQIIFAFNDIEPGKAMHFQNMVFSRETIEEDWFLLTVAGEEYYCRTVVINLILLSDQLKVDEHVIHLQMLDPYFAVDTQMIVDLEFVGESYFSDYAAVRKNLNNYLLDEERLQYSRFNFYTTEMLQELNLSSSSQYAYQIADLIEQDRNDLAYIGLTYISKFYYNYLHMETQQILETWDTHYEMNSELTNNVYYLNRKIFDVETVLSKAPLTTALKYSDLLSSEESIYFVDYFNWQKALTTASCQFDMQRTFDYSQKVETVPNNTMYFTLAAGFTPTPLVITVPITTDINAFIEFAEICTPITYYAVKSAVRGKAVVHYDLDYNFPIDVPCDLVAEKFMFLEFNNLVGQPFDIAPDFQLKFQVNSHATVTYGNAKLIQVEEQNIMSYKISLEQIATSQSVILRNQYEIFLRTVFENLVETSEHWLKLNAEQAIDWAEVSKLVVSRGSIPVSERYNVLKLQGPRNAQGKLANTKTITAKLLLNSQDGDKSCFSYITGRGPNSPALYMSATNNFILYTLDNLGEEVQDLQERVDTLEAVNKGMFSTILDVVGMGFAVVDLVSTAAAMVSVVGKASKRSKNALKKRSRKAESSLGKEFKGEVERVEKLQKEGLHYSPLDNIEYTSFYNVKQNHYKTQYSNEKLKSTPLDDFSFRTIFDNADDVRDLMQIDSVFNLKIQKEMMNKLKRQKNLNLNLDNAPFGTVTVHKSPISILGAPGKWVSAKYDGTDSSSRAFLSNSNQRFPFHTAVSVRTVETANVKEAVPSYVLTTRFSGVGEPSIIGPTNKKNPAVKMGYVKVQHSIVEAPNGDLHLELVPWHKVEITPGRYYTAGEIDQLHKGLYTRSRHNKALTTEQKWEMVALKTATNIDSRNVIDSIPISNSIYLNTLDSLMFFSKNNNSFKYNLFNNNCQTFSKAFAELATKGTTSMPLNPSDFKTFSDTFASVTNDFYRNNPKVASVQNIQMLMSNVWLNSIHRIYNNSRSFADRM</sequence>
<organism evidence="1">
    <name type="scientific">Emberiza pusilla parvoviridae sp</name>
    <dbReference type="NCBI Taxonomy" id="2794477"/>
    <lineage>
        <taxon>Viruses</taxon>
        <taxon>Monodnaviria</taxon>
        <taxon>Shotokuvirae</taxon>
        <taxon>Cossaviricota</taxon>
        <taxon>Quintoviricetes</taxon>
        <taxon>Piccovirales</taxon>
        <taxon>Parvoviridae</taxon>
    </lineage>
</organism>
<reference evidence="1" key="1">
    <citation type="submission" date="2020-09" db="EMBL/GenBank/DDBJ databases">
        <title>Parvovirus dark matter in the feces of wild birds.</title>
        <authorList>
            <person name="Dai Z."/>
            <person name="Yang S."/>
            <person name="Zhang W."/>
        </authorList>
    </citation>
    <scope>NUCLEOTIDE SEQUENCE</scope>
    <source>
        <strain evidence="1">Bun127par039</strain>
    </source>
</reference>
<dbReference type="EMBL" id="MW046532">
    <property type="protein sequence ID" value="QTE03974.1"/>
    <property type="molecule type" value="Genomic_DNA"/>
</dbReference>
<evidence type="ECO:0000313" key="1">
    <source>
        <dbReference type="EMBL" id="QTE03974.1"/>
    </source>
</evidence>
<proteinExistence type="predicted"/>
<accession>A0A8A4XDX0</accession>
<name>A0A8A4XDX0_9VIRU</name>
<protein>
    <submittedName>
        <fullName evidence="1">Putative structural protein</fullName>
    </submittedName>
</protein>